<accession>A0A1I0ECE0</accession>
<evidence type="ECO:0000313" key="2">
    <source>
        <dbReference type="EMBL" id="SET42423.1"/>
    </source>
</evidence>
<dbReference type="Proteomes" id="UP000183339">
    <property type="component" value="Unassembled WGS sequence"/>
</dbReference>
<protein>
    <submittedName>
        <fullName evidence="2">Uncharacterized protein</fullName>
    </submittedName>
</protein>
<organism evidence="2 3">
    <name type="scientific">Nitrosospira multiformis</name>
    <dbReference type="NCBI Taxonomy" id="1231"/>
    <lineage>
        <taxon>Bacteria</taxon>
        <taxon>Pseudomonadati</taxon>
        <taxon>Pseudomonadota</taxon>
        <taxon>Betaproteobacteria</taxon>
        <taxon>Nitrosomonadales</taxon>
        <taxon>Nitrosomonadaceae</taxon>
        <taxon>Nitrosospira</taxon>
    </lineage>
</organism>
<gene>
    <name evidence="2" type="ORF">SAMN05216412_10699</name>
</gene>
<evidence type="ECO:0000313" key="3">
    <source>
        <dbReference type="Proteomes" id="UP000183339"/>
    </source>
</evidence>
<evidence type="ECO:0000256" key="1">
    <source>
        <dbReference type="SAM" id="Coils"/>
    </source>
</evidence>
<proteinExistence type="predicted"/>
<name>A0A1I0ECE0_9PROT</name>
<keyword evidence="1" id="KW-0175">Coiled coil</keyword>
<dbReference type="EMBL" id="FOHI01000006">
    <property type="protein sequence ID" value="SET42423.1"/>
    <property type="molecule type" value="Genomic_DNA"/>
</dbReference>
<feature type="coiled-coil region" evidence="1">
    <location>
        <begin position="114"/>
        <end position="141"/>
    </location>
</feature>
<sequence>MVVYSINVQGVHLAGKTPPSIPKSIDHMTSAELRAVIVELRPPAVSELVECDHEVLAARHARNALLARLRQVRLRRARMERQLCRWRSAHPLQAHLHELGLMSFRFLERWKVIKETIERVAQKLAEKADQVQEHARNVERAVEVRIIMEQAPLRQYISDLERLERQKIMQELVERWQTHEFDNALTVFKMLALKREMKAFGYDDSGVHWQALPESFRKIIDNFNCLPRGARSVALERMRSTAQLDGKDARRLMREMGLSWD</sequence>
<reference evidence="2 3" key="1">
    <citation type="submission" date="2016-10" db="EMBL/GenBank/DDBJ databases">
        <authorList>
            <person name="de Groot N.N."/>
        </authorList>
    </citation>
    <scope>NUCLEOTIDE SEQUENCE [LARGE SCALE GENOMIC DNA]</scope>
    <source>
        <strain evidence="2 3">Nl7</strain>
    </source>
</reference>
<dbReference type="AlphaFoldDB" id="A0A1I0ECE0"/>